<comment type="cofactor">
    <cofactor evidence="1">
        <name>Mg(2+)</name>
        <dbReference type="ChEBI" id="CHEBI:18420"/>
    </cofactor>
</comment>
<feature type="transmembrane region" description="Helical" evidence="4">
    <location>
        <begin position="249"/>
        <end position="269"/>
    </location>
</feature>
<dbReference type="InterPro" id="IPR029787">
    <property type="entry name" value="Nucleotide_cyclase"/>
</dbReference>
<dbReference type="InterPro" id="IPR000160">
    <property type="entry name" value="GGDEF_dom"/>
</dbReference>
<feature type="transmembrane region" description="Helical" evidence="4">
    <location>
        <begin position="311"/>
        <end position="331"/>
    </location>
</feature>
<dbReference type="GO" id="GO:0043709">
    <property type="term" value="P:cell adhesion involved in single-species biofilm formation"/>
    <property type="evidence" value="ECO:0007669"/>
    <property type="project" value="TreeGrafter"/>
</dbReference>
<dbReference type="EC" id="2.7.7.65" evidence="2"/>
<feature type="transmembrane region" description="Helical" evidence="4">
    <location>
        <begin position="183"/>
        <end position="202"/>
    </location>
</feature>
<dbReference type="Gene3D" id="3.30.70.270">
    <property type="match status" value="1"/>
</dbReference>
<comment type="caution">
    <text evidence="6">The sequence shown here is derived from an EMBL/GenBank/DDBJ whole genome shotgun (WGS) entry which is preliminary data.</text>
</comment>
<dbReference type="PANTHER" id="PTHR45138">
    <property type="entry name" value="REGULATORY COMPONENTS OF SENSORY TRANSDUCTION SYSTEM"/>
    <property type="match status" value="1"/>
</dbReference>
<evidence type="ECO:0000259" key="5">
    <source>
        <dbReference type="PROSITE" id="PS50887"/>
    </source>
</evidence>
<dbReference type="Pfam" id="PF00990">
    <property type="entry name" value="GGDEF"/>
    <property type="match status" value="1"/>
</dbReference>
<dbReference type="PANTHER" id="PTHR45138:SF9">
    <property type="entry name" value="DIGUANYLATE CYCLASE DGCM-RELATED"/>
    <property type="match status" value="1"/>
</dbReference>
<feature type="transmembrane region" description="Helical" evidence="4">
    <location>
        <begin position="12"/>
        <end position="33"/>
    </location>
</feature>
<dbReference type="PROSITE" id="PS50887">
    <property type="entry name" value="GGDEF"/>
    <property type="match status" value="1"/>
</dbReference>
<dbReference type="Proteomes" id="UP000653472">
    <property type="component" value="Unassembled WGS sequence"/>
</dbReference>
<organism evidence="6 7">
    <name type="scientific">Solimonas marina</name>
    <dbReference type="NCBI Taxonomy" id="2714601"/>
    <lineage>
        <taxon>Bacteria</taxon>
        <taxon>Pseudomonadati</taxon>
        <taxon>Pseudomonadota</taxon>
        <taxon>Gammaproteobacteria</taxon>
        <taxon>Nevskiales</taxon>
        <taxon>Nevskiaceae</taxon>
        <taxon>Solimonas</taxon>
    </lineage>
</organism>
<dbReference type="GO" id="GO:0052621">
    <property type="term" value="F:diguanylate cyclase activity"/>
    <property type="evidence" value="ECO:0007669"/>
    <property type="project" value="UniProtKB-EC"/>
</dbReference>
<feature type="transmembrane region" description="Helical" evidence="4">
    <location>
        <begin position="338"/>
        <end position="361"/>
    </location>
</feature>
<dbReference type="Pfam" id="PF07695">
    <property type="entry name" value="7TMR-DISM_7TM"/>
    <property type="match status" value="1"/>
</dbReference>
<feature type="transmembrane region" description="Helical" evidence="4">
    <location>
        <begin position="281"/>
        <end position="299"/>
    </location>
</feature>
<feature type="domain" description="GGDEF" evidence="5">
    <location>
        <begin position="427"/>
        <end position="557"/>
    </location>
</feature>
<dbReference type="SMART" id="SM00267">
    <property type="entry name" value="GGDEF"/>
    <property type="match status" value="1"/>
</dbReference>
<proteinExistence type="predicted"/>
<evidence type="ECO:0000256" key="1">
    <source>
        <dbReference type="ARBA" id="ARBA00001946"/>
    </source>
</evidence>
<dbReference type="CDD" id="cd01949">
    <property type="entry name" value="GGDEF"/>
    <property type="match status" value="1"/>
</dbReference>
<keyword evidence="7" id="KW-1185">Reference proteome</keyword>
<comment type="catalytic activity">
    <reaction evidence="3">
        <text>2 GTP = 3',3'-c-di-GMP + 2 diphosphate</text>
        <dbReference type="Rhea" id="RHEA:24898"/>
        <dbReference type="ChEBI" id="CHEBI:33019"/>
        <dbReference type="ChEBI" id="CHEBI:37565"/>
        <dbReference type="ChEBI" id="CHEBI:58805"/>
        <dbReference type="EC" id="2.7.7.65"/>
    </reaction>
</comment>
<dbReference type="GO" id="GO:1902201">
    <property type="term" value="P:negative regulation of bacterial-type flagellum-dependent cell motility"/>
    <property type="evidence" value="ECO:0007669"/>
    <property type="project" value="TreeGrafter"/>
</dbReference>
<name>A0A970B7M6_9GAMM</name>
<sequence>MSRLRRSGMPTWPALAALGVAGLIVVIYVWVLAHAPRALTPASEPSLQVDWQAATIAASPAPSGWQPYGADTLLPRSGDGSWLRVRPIAGRWPDGDRLLVIEQPGYGAISRNVDGREIDRRRWSDGRQPGTWHVLGGLVYAIDADARRDGGIVLRLWPHGELDSHPAFALLTPSQLSLRDTTATLISGCLLATMFAFALLALPAGAMLREPVFFAYALYLGSYTFLFYLISGLAFSPLPASLFTADPQWWGRLATGVAVWAATVFLSGFADLRRYAPRLRWAVLGAGWLVLLPTLATQFDDSIRGFMRHLINPLLVLTGPLLLFTAAWAWWRGSRYAGFFLIGWAPLLTITALESAGVVALRPGTPFGDYGQLSAGLFESFVLMFGLGDRAFALQAALELARRQAVADPLTGLYNRRGWRELLDAEPADVVLYLDIDHFKALNDRYGHAQGDEALRHIGAALQARLRRGDLAARYGGEEFVVALYDCTQEDAAAWAEALRADVHALALGPDGAPLTLSVGVAARRDGERIDRWLERADAAMYAAKQGGRDRVVIAAG</sequence>
<feature type="transmembrane region" description="Helical" evidence="4">
    <location>
        <begin position="373"/>
        <end position="393"/>
    </location>
</feature>
<evidence type="ECO:0000313" key="6">
    <source>
        <dbReference type="EMBL" id="NKF23840.1"/>
    </source>
</evidence>
<keyword evidence="4" id="KW-1133">Transmembrane helix</keyword>
<gene>
    <name evidence="6" type="ORF">G7Y82_16120</name>
</gene>
<dbReference type="RefSeq" id="WP_168149167.1">
    <property type="nucleotide sequence ID" value="NZ_JAAVXB010000010.1"/>
</dbReference>
<dbReference type="NCBIfam" id="TIGR00254">
    <property type="entry name" value="GGDEF"/>
    <property type="match status" value="1"/>
</dbReference>
<dbReference type="EMBL" id="JAAVXB010000010">
    <property type="protein sequence ID" value="NKF23840.1"/>
    <property type="molecule type" value="Genomic_DNA"/>
</dbReference>
<protein>
    <recommendedName>
        <fullName evidence="2">diguanylate cyclase</fullName>
        <ecNumber evidence="2">2.7.7.65</ecNumber>
    </recommendedName>
</protein>
<evidence type="ECO:0000256" key="2">
    <source>
        <dbReference type="ARBA" id="ARBA00012528"/>
    </source>
</evidence>
<reference evidence="6" key="1">
    <citation type="submission" date="2020-03" db="EMBL/GenBank/DDBJ databases">
        <title>Solimonas marina sp. nov., isolated from deep seawater of the Pacific Ocean.</title>
        <authorList>
            <person name="Liu X."/>
            <person name="Lai Q."/>
            <person name="Sun F."/>
            <person name="Gai Y."/>
            <person name="Li G."/>
            <person name="Shao Z."/>
        </authorList>
    </citation>
    <scope>NUCLEOTIDE SEQUENCE</scope>
    <source>
        <strain evidence="6">C16B3</strain>
    </source>
</reference>
<dbReference type="SUPFAM" id="SSF55073">
    <property type="entry name" value="Nucleotide cyclase"/>
    <property type="match status" value="1"/>
</dbReference>
<accession>A0A970B7M6</accession>
<evidence type="ECO:0000313" key="7">
    <source>
        <dbReference type="Proteomes" id="UP000653472"/>
    </source>
</evidence>
<keyword evidence="4" id="KW-0812">Transmembrane</keyword>
<dbReference type="InterPro" id="IPR050469">
    <property type="entry name" value="Diguanylate_Cyclase"/>
</dbReference>
<dbReference type="AlphaFoldDB" id="A0A970B7M6"/>
<dbReference type="FunFam" id="3.30.70.270:FF:000001">
    <property type="entry name" value="Diguanylate cyclase domain protein"/>
    <property type="match status" value="1"/>
</dbReference>
<dbReference type="GO" id="GO:0005886">
    <property type="term" value="C:plasma membrane"/>
    <property type="evidence" value="ECO:0007669"/>
    <property type="project" value="TreeGrafter"/>
</dbReference>
<dbReference type="InterPro" id="IPR011623">
    <property type="entry name" value="7TMR_DISM_rcpt_extracell_dom1"/>
</dbReference>
<feature type="transmembrane region" description="Helical" evidence="4">
    <location>
        <begin position="214"/>
        <end position="237"/>
    </location>
</feature>
<evidence type="ECO:0000256" key="3">
    <source>
        <dbReference type="ARBA" id="ARBA00034247"/>
    </source>
</evidence>
<keyword evidence="4" id="KW-0472">Membrane</keyword>
<dbReference type="InterPro" id="IPR043128">
    <property type="entry name" value="Rev_trsase/Diguanyl_cyclase"/>
</dbReference>
<evidence type="ECO:0000256" key="4">
    <source>
        <dbReference type="SAM" id="Phobius"/>
    </source>
</evidence>